<evidence type="ECO:0000313" key="5">
    <source>
        <dbReference type="Proteomes" id="UP000181981"/>
    </source>
</evidence>
<dbReference type="EMBL" id="CP007451">
    <property type="protein sequence ID" value="AHW62275.1"/>
    <property type="molecule type" value="Genomic_DNA"/>
</dbReference>
<dbReference type="InterPro" id="IPR000182">
    <property type="entry name" value="GNAT_dom"/>
</dbReference>
<dbReference type="HOGENOM" id="CLU_1352848_0_0_10"/>
<dbReference type="AlphaFoldDB" id="X5E492"/>
<dbReference type="PROSITE" id="PS51186">
    <property type="entry name" value="GNAT"/>
    <property type="match status" value="1"/>
</dbReference>
<keyword evidence="4" id="KW-1185">Reference proteome</keyword>
<protein>
    <recommendedName>
        <fullName evidence="1">N-acetyltransferase domain-containing protein</fullName>
    </recommendedName>
</protein>
<accession>X5E492</accession>
<proteinExistence type="predicted"/>
<dbReference type="Proteomes" id="UP000023772">
    <property type="component" value="Chromosome"/>
</dbReference>
<reference evidence="3 5" key="2">
    <citation type="submission" date="2016-10" db="EMBL/GenBank/DDBJ databases">
        <authorList>
            <person name="de Groot N.N."/>
        </authorList>
    </citation>
    <scope>NUCLEOTIDE SEQUENCE [LARGE SCALE GENOMIC DNA]</scope>
    <source>
        <strain evidence="3 5">DSM 25947</strain>
    </source>
</reference>
<dbReference type="STRING" id="1168034.FH5T_18685"/>
<evidence type="ECO:0000313" key="4">
    <source>
        <dbReference type="Proteomes" id="UP000023772"/>
    </source>
</evidence>
<evidence type="ECO:0000259" key="1">
    <source>
        <dbReference type="PROSITE" id="PS51186"/>
    </source>
</evidence>
<dbReference type="SUPFAM" id="SSF55729">
    <property type="entry name" value="Acyl-CoA N-acyltransferases (Nat)"/>
    <property type="match status" value="1"/>
</dbReference>
<dbReference type="EMBL" id="FOHT01000026">
    <property type="protein sequence ID" value="SET86764.1"/>
    <property type="molecule type" value="Genomic_DNA"/>
</dbReference>
<evidence type="ECO:0000313" key="2">
    <source>
        <dbReference type="EMBL" id="AHW62275.1"/>
    </source>
</evidence>
<dbReference type="InterPro" id="IPR016181">
    <property type="entry name" value="Acyl_CoA_acyltransferase"/>
</dbReference>
<dbReference type="OrthoDB" id="7678938at2"/>
<dbReference type="RefSeq" id="WP_038561878.1">
    <property type="nucleotide sequence ID" value="NZ_FOHT01000026.1"/>
</dbReference>
<name>X5E492_9BACT</name>
<gene>
    <name evidence="2" type="ORF">FH5T_18685</name>
    <name evidence="3" type="ORF">SAMN05444285_12640</name>
</gene>
<dbReference type="GO" id="GO:0016747">
    <property type="term" value="F:acyltransferase activity, transferring groups other than amino-acyl groups"/>
    <property type="evidence" value="ECO:0007669"/>
    <property type="project" value="InterPro"/>
</dbReference>
<reference evidence="2 4" key="1">
    <citation type="submission" date="2014-03" db="EMBL/GenBank/DDBJ databases">
        <title>Complete genome sequence of a deeply braunched marine Bacteroidia bacterium Draconibacterium orientale type strain FH5T.</title>
        <authorList>
            <person name="Li X."/>
            <person name="Wang X."/>
            <person name="Xie Z."/>
            <person name="Du Z."/>
            <person name="Chen G."/>
        </authorList>
    </citation>
    <scope>NUCLEOTIDE SEQUENCE [LARGE SCALE GENOMIC DNA]</scope>
    <source>
        <strain evidence="2 4">FH5</strain>
    </source>
</reference>
<sequence length="202" mass="23809">MTLVIKSKQILRKIRKYYLQKQNAKTPIRNRITIKIELYNQLDKTTLSAIDNIFKKVFNRTLSSDQEWHTPHLIAIAYLRNKIISIRYIIKTSALFDSKPVIVGGTGGLLTLPSYRGFGIAKKTFKYVDNHLFNQLNVECGLFICGEQLVHYYRKLGWYRSKSQLFYYKDNIRTELVEYCVMLKSKNNKYQPNIIEINGELW</sequence>
<organism evidence="3 5">
    <name type="scientific">Draconibacterium orientale</name>
    <dbReference type="NCBI Taxonomy" id="1168034"/>
    <lineage>
        <taxon>Bacteria</taxon>
        <taxon>Pseudomonadati</taxon>
        <taxon>Bacteroidota</taxon>
        <taxon>Bacteroidia</taxon>
        <taxon>Marinilabiliales</taxon>
        <taxon>Prolixibacteraceae</taxon>
        <taxon>Draconibacterium</taxon>
    </lineage>
</organism>
<feature type="domain" description="N-acetyltransferase" evidence="1">
    <location>
        <begin position="34"/>
        <end position="187"/>
    </location>
</feature>
<dbReference type="KEGG" id="dori:FH5T_18685"/>
<dbReference type="Gene3D" id="3.40.630.30">
    <property type="match status" value="1"/>
</dbReference>
<dbReference type="Proteomes" id="UP000181981">
    <property type="component" value="Unassembled WGS sequence"/>
</dbReference>
<evidence type="ECO:0000313" key="3">
    <source>
        <dbReference type="EMBL" id="SET86764.1"/>
    </source>
</evidence>